<comment type="caution">
    <text evidence="3">The sequence shown here is derived from an EMBL/GenBank/DDBJ whole genome shotgun (WGS) entry which is preliminary data.</text>
</comment>
<keyword evidence="1" id="KW-0175">Coiled coil</keyword>
<dbReference type="AlphaFoldDB" id="A0A2N3LNL3"/>
<evidence type="ECO:0000313" key="4">
    <source>
        <dbReference type="Proteomes" id="UP000233440"/>
    </source>
</evidence>
<feature type="coiled-coil region" evidence="1">
    <location>
        <begin position="229"/>
        <end position="256"/>
    </location>
</feature>
<proteinExistence type="predicted"/>
<sequence length="282" mass="33155">MEFKTIGNHTDKLKLDLQFFAAEEDAILPDDFSDTSTEDIQEDGVDTNETELEDIEQPEEQSQEEQPSEQEEQPKFKIKYNKEEQEISYDDAVPLIQKGMNYDKLQERINELQSDPRLTFIDEMAQDYGMDPQEFIEMARQQREQQMLDELIQQNIPEEYAREMIENRKFRQQIQQEREAAQQKEQETKDYNEFFEYFSQVNGRLFDPNKDTIPQEVLEAKAQGVPLKYAYMEHQNKELQAKVQRLTQNQTNKQKAPVTGTTAHGSQEVASEDVFLQGFNSI</sequence>
<protein>
    <submittedName>
        <fullName evidence="3">Uncharacterized protein</fullName>
    </submittedName>
</protein>
<evidence type="ECO:0000256" key="2">
    <source>
        <dbReference type="SAM" id="MobiDB-lite"/>
    </source>
</evidence>
<organism evidence="3 4">
    <name type="scientific">Heyndrickxia camelliae</name>
    <dbReference type="NCBI Taxonomy" id="1707093"/>
    <lineage>
        <taxon>Bacteria</taxon>
        <taxon>Bacillati</taxon>
        <taxon>Bacillota</taxon>
        <taxon>Bacilli</taxon>
        <taxon>Bacillales</taxon>
        <taxon>Bacillaceae</taxon>
        <taxon>Heyndrickxia</taxon>
    </lineage>
</organism>
<gene>
    <name evidence="3" type="ORF">CWO92_06950</name>
</gene>
<feature type="compositionally biased region" description="Acidic residues" evidence="2">
    <location>
        <begin position="28"/>
        <end position="71"/>
    </location>
</feature>
<dbReference type="Proteomes" id="UP000233440">
    <property type="component" value="Unassembled WGS sequence"/>
</dbReference>
<keyword evidence="4" id="KW-1185">Reference proteome</keyword>
<feature type="region of interest" description="Disordered" evidence="2">
    <location>
        <begin position="28"/>
        <end position="75"/>
    </location>
</feature>
<evidence type="ECO:0000256" key="1">
    <source>
        <dbReference type="SAM" id="Coils"/>
    </source>
</evidence>
<dbReference type="EMBL" id="PIQO01000003">
    <property type="protein sequence ID" value="PKR86103.1"/>
    <property type="molecule type" value="Genomic_DNA"/>
</dbReference>
<accession>A0A2N3LNL3</accession>
<reference evidence="3 4" key="1">
    <citation type="submission" date="2017-11" db="EMBL/GenBank/DDBJ databases">
        <title>Bacillus camelliae sp. nov., isolated from pu'er tea.</title>
        <authorList>
            <person name="Niu L."/>
        </authorList>
    </citation>
    <scope>NUCLEOTIDE SEQUENCE [LARGE SCALE GENOMIC DNA]</scope>
    <source>
        <strain evidence="3 4">7578-1</strain>
    </source>
</reference>
<dbReference type="RefSeq" id="WP_101353472.1">
    <property type="nucleotide sequence ID" value="NZ_PIQO01000003.1"/>
</dbReference>
<evidence type="ECO:0000313" key="3">
    <source>
        <dbReference type="EMBL" id="PKR86103.1"/>
    </source>
</evidence>
<name>A0A2N3LNL3_9BACI</name>